<dbReference type="InterPro" id="IPR011047">
    <property type="entry name" value="Quinoprotein_ADH-like_sf"/>
</dbReference>
<feature type="region of interest" description="Linker" evidence="8">
    <location>
        <begin position="320"/>
        <end position="456"/>
    </location>
</feature>
<feature type="region of interest" description="Disordered" evidence="9">
    <location>
        <begin position="922"/>
        <end position="946"/>
    </location>
</feature>
<comment type="catalytic activity">
    <reaction evidence="8">
        <text>Exonucleolytic cleavage of poly(A) to 5'-AMP.</text>
        <dbReference type="EC" id="3.1.13.4"/>
    </reaction>
</comment>
<evidence type="ECO:0000259" key="10">
    <source>
        <dbReference type="PROSITE" id="PS50235"/>
    </source>
</evidence>
<dbReference type="EMBL" id="JAJVCZ030000003">
    <property type="protein sequence ID" value="KAL0261519.1"/>
    <property type="molecule type" value="Genomic_DNA"/>
</dbReference>
<dbReference type="EC" id="3.1.13.4" evidence="8"/>
<dbReference type="Gene3D" id="3.90.70.10">
    <property type="entry name" value="Cysteine proteinases"/>
    <property type="match status" value="1"/>
</dbReference>
<accession>A0ABR3CPW7</accession>
<evidence type="ECO:0000256" key="7">
    <source>
        <dbReference type="ARBA" id="ARBA00022839"/>
    </source>
</evidence>
<evidence type="ECO:0000256" key="5">
    <source>
        <dbReference type="ARBA" id="ARBA00022723"/>
    </source>
</evidence>
<dbReference type="CDD" id="cd06143">
    <property type="entry name" value="PAN2_exo"/>
    <property type="match status" value="1"/>
</dbReference>
<evidence type="ECO:0000256" key="6">
    <source>
        <dbReference type="ARBA" id="ARBA00022801"/>
    </source>
</evidence>
<dbReference type="InterPro" id="IPR036397">
    <property type="entry name" value="RNaseH_sf"/>
</dbReference>
<dbReference type="Gene3D" id="2.130.10.10">
    <property type="entry name" value="YVTN repeat-like/Quinoprotein amine dehydrogenase"/>
    <property type="match status" value="1"/>
</dbReference>
<dbReference type="PANTHER" id="PTHR15728:SF0">
    <property type="entry name" value="PAN2-PAN3 DEADENYLATION COMPLEX CATALYTIC SUBUNIT PAN2"/>
    <property type="match status" value="1"/>
</dbReference>
<keyword evidence="1 8" id="KW-0963">Cytoplasm</keyword>
<dbReference type="HAMAP" id="MF_03182">
    <property type="entry name" value="PAN2"/>
    <property type="match status" value="1"/>
</dbReference>
<feature type="binding site" evidence="8">
    <location>
        <position position="885"/>
    </location>
    <ligand>
        <name>a divalent metal cation</name>
        <dbReference type="ChEBI" id="CHEBI:60240"/>
        <note>catalytic</note>
    </ligand>
</feature>
<comment type="function">
    <text evidence="8">Catalytic subunit of the poly(A)-nuclease (PAN) deadenylation complex, one of two cytoplasmic mRNA deadenylases involved in mRNA turnover. PAN specifically shortens poly(A) tails of RNA and the activity is stimulated by poly(A)-binding protein PAB1. PAN deadenylation is followed by rapid degradation of the shortened mRNA tails by the CCR4-NOT complex. Deadenylated mRNAs are then degraded by two alternative mechanisms, namely exosome-mediated 3'-5' exonucleolytic degradation, or deadenlyation-dependent mRNA decaping and subsequent 5'-3' exonucleolytic degradation by XRN1. May also be involved in post-transcriptional maturation of mRNA poly(A) tails.</text>
</comment>
<dbReference type="InterPro" id="IPR028889">
    <property type="entry name" value="USP"/>
</dbReference>
<dbReference type="Gene3D" id="3.30.420.10">
    <property type="entry name" value="Ribonuclease H-like superfamily/Ribonuclease H"/>
    <property type="match status" value="1"/>
</dbReference>
<dbReference type="SUPFAM" id="SSF53098">
    <property type="entry name" value="Ribonuclease H-like"/>
    <property type="match status" value="1"/>
</dbReference>
<evidence type="ECO:0000256" key="4">
    <source>
        <dbReference type="ARBA" id="ARBA00022722"/>
    </source>
</evidence>
<evidence type="ECO:0000256" key="3">
    <source>
        <dbReference type="ARBA" id="ARBA00022664"/>
    </source>
</evidence>
<comment type="subcellular location">
    <subcellularLocation>
        <location evidence="8">Cytoplasm</location>
    </subcellularLocation>
</comment>
<comment type="domain">
    <text evidence="8">The linker, or PAN3 interaction domain (PID), between the WD40 repeats and the pseudo-UCH domain mediates interaction with PAN3.</text>
</comment>
<dbReference type="InterPro" id="IPR030843">
    <property type="entry name" value="PAN2"/>
</dbReference>
<evidence type="ECO:0000256" key="2">
    <source>
        <dbReference type="ARBA" id="ARBA00022574"/>
    </source>
</evidence>
<comment type="caution">
    <text evidence="11">The sequence shown here is derived from an EMBL/GenBank/DDBJ whole genome shotgun (WGS) entry which is preliminary data.</text>
</comment>
<feature type="compositionally biased region" description="Pro residues" evidence="9">
    <location>
        <begin position="12"/>
        <end position="21"/>
    </location>
</feature>
<evidence type="ECO:0000256" key="9">
    <source>
        <dbReference type="SAM" id="MobiDB-lite"/>
    </source>
</evidence>
<organism evidence="11 12">
    <name type="scientific">Diplodia seriata</name>
    <dbReference type="NCBI Taxonomy" id="420778"/>
    <lineage>
        <taxon>Eukaryota</taxon>
        <taxon>Fungi</taxon>
        <taxon>Dikarya</taxon>
        <taxon>Ascomycota</taxon>
        <taxon>Pezizomycotina</taxon>
        <taxon>Dothideomycetes</taxon>
        <taxon>Dothideomycetes incertae sedis</taxon>
        <taxon>Botryosphaeriales</taxon>
        <taxon>Botryosphaeriaceae</taxon>
        <taxon>Diplodia</taxon>
    </lineage>
</organism>
<feature type="region of interest" description="Disordered" evidence="9">
    <location>
        <begin position="1"/>
        <end position="24"/>
    </location>
</feature>
<dbReference type="SUPFAM" id="SSF54001">
    <property type="entry name" value="Cysteine proteinases"/>
    <property type="match status" value="1"/>
</dbReference>
<feature type="binding site" evidence="8">
    <location>
        <position position="1067"/>
    </location>
    <ligand>
        <name>a divalent metal cation</name>
        <dbReference type="ChEBI" id="CHEBI:60240"/>
        <note>catalytic</note>
    </ligand>
</feature>
<keyword evidence="5 8" id="KW-0479">Metal-binding</keyword>
<sequence>MEADWDELSQIPLPPPGPHAMPTPATTVAFDTHQDLLWSGNDYGRVSSFFGPELQRYTSYRAHPSGEGAVKQLLFCDKGVLSISVRSVHLASRRGVTQWHLTNEGFKDLRCMSFTSKGVYEVLVAGCQDSMFRIDVEKGTITATLPAENSYTMMKKGGQYICAATTAGMVQIIDPSSFKIVKSWQAHKEWINDMDAKSDFLVTCGFSRRQMNNLILDPFAYVYDLKTLLPLPPIPFHVGAAFVRMHPRMSTTSIVASQSGQLQVVDLMNPNTANVRQVNLYETYLTCLEMAPSGEALALTDALCSVRIWGSPTKVRFTDQSQPTEFPDHGIPPPKLDWSMDTPLSTIGMPYYRETLLSVWPSHMIFEVGAPPPKLDSQVSTSLKRAEMGQWAPNPRKTRRNQVQATRMLEKDNPLKPPKFLSEKARDGNAGKDGERRMSETLEALTDLMLDGSTKKDVPVMYRNVEIKYSKFGVDDFDFKYYNKTEYSGLETHIANSYANPLLQLFRFTPLVRNLALHHAATSCLFENCLLCELGFLIDMLEKACGQNCQATNFLKTFSGLSNAASLGLLEEHSPNSSLTIMIQNLNRFLLDKLTADFRQMAQGVGHLDHAFTTNAVANIRCAQCNNETRRPGASLVHELVYPPKNTMKNPMRASRPTFSQILKASVERQDQNRGWCDRCKRYQQLAARKTIQNIPPILMINAAIHSHEAKQLWATPNWLPEKIGIIVNQGQFFCYEGQDLEHHLRRNFYDIQVYELIGVVADINSGENQKSHLVSMINVAPSSRNEEEAAEGGSGKWHLFNDFLVRPVSKEEALRFEPNWKLPSVLTYESVKASHHIDDSWKENLDTSLLYRTWGPAGEMSDNSDFKPLHPSEHPGPGWPVAIDAEFVSLQREEIEISASGQRETIRPSRLGLARVSVLRGGDSSTTSGGDIDSENGDEIDNNSDEGKPFIDDYIAIAEPIVDYLTLFSGISPGDLDRSTSRHALVGLKVAYKKLWLLLNLGCVFVGHGLPKDFRTINIHVPKAQVVDTVDLYFIPARQRKLSLRFLAWVVLEEDIQQDTHDSVEDARTALKLWKHWRDVEAAEGRGVCEEMVRDIYKRGWEVGFKVPGSAGVAAGGAGAGGGAATPTRMTPVRPGTGGWKPPPGGVSFGSPSPMK</sequence>
<comment type="activity regulation">
    <text evidence="8">Positively regulated by the regulatory subunit PAN3.</text>
</comment>
<reference evidence="11 12" key="1">
    <citation type="submission" date="2024-02" db="EMBL/GenBank/DDBJ databases">
        <title>De novo assembly and annotation of 12 fungi associated with fruit tree decline syndrome in Ontario, Canada.</title>
        <authorList>
            <person name="Sulman M."/>
            <person name="Ellouze W."/>
            <person name="Ilyukhin E."/>
        </authorList>
    </citation>
    <scope>NUCLEOTIDE SEQUENCE [LARGE SCALE GENOMIC DNA]</scope>
    <source>
        <strain evidence="11 12">FDS-637</strain>
    </source>
</reference>
<evidence type="ECO:0000256" key="1">
    <source>
        <dbReference type="ARBA" id="ARBA00022490"/>
    </source>
</evidence>
<dbReference type="InterPro" id="IPR050785">
    <property type="entry name" value="PAN2-PAN3_catalytic_subunit"/>
</dbReference>
<comment type="domain">
    <text evidence="8">Contains a pseudo-UCH domain. This ubiquitin C-terminal hydrolase (UCH)-like or ubiquitin specific protease (USP)-like domain is predicted to be catalytically inactive because it lacks the active site catalytic triad characteristic of thiol proteases, with residues at the equivalent structural positions that are incompatible with catalysis, and it cannot bind ubiquitin. It functions as a structural scaffold for intra- and intermolecular interactions in the complex.</text>
</comment>
<dbReference type="Pfam" id="PF00929">
    <property type="entry name" value="RNase_T"/>
    <property type="match status" value="1"/>
</dbReference>
<evidence type="ECO:0000256" key="8">
    <source>
        <dbReference type="HAMAP-Rule" id="MF_03182"/>
    </source>
</evidence>
<dbReference type="Pfam" id="PF13423">
    <property type="entry name" value="UCH_1"/>
    <property type="match status" value="1"/>
</dbReference>
<dbReference type="InterPro" id="IPR048841">
    <property type="entry name" value="PAN2_N"/>
</dbReference>
<feature type="region of interest" description="Disordered" evidence="9">
    <location>
        <begin position="1118"/>
        <end position="1157"/>
    </location>
</feature>
<protein>
    <recommendedName>
        <fullName evidence="8">PAN2-PAN3 deadenylation complex catalytic subunit PAN2</fullName>
        <ecNumber evidence="8">3.1.13.4</ecNumber>
    </recommendedName>
    <alternativeName>
        <fullName evidence="8">PAB1P-dependent poly(A)-specific ribonuclease</fullName>
    </alternativeName>
    <alternativeName>
        <fullName evidence="8">Poly(A)-nuclease deadenylation complex subunit 2</fullName>
        <shortName evidence="8">PAN deadenylation complex subunit 2</shortName>
    </alternativeName>
</protein>
<proteinExistence type="inferred from homology"/>
<dbReference type="Pfam" id="PF20770">
    <property type="entry name" value="PAN2_N"/>
    <property type="match status" value="1"/>
</dbReference>
<dbReference type="PANTHER" id="PTHR15728">
    <property type="entry name" value="DEADENYLATION COMPLEX CATALYTIC SUBUNIT PAN2"/>
    <property type="match status" value="1"/>
</dbReference>
<keyword evidence="3 8" id="KW-0507">mRNA processing</keyword>
<keyword evidence="2" id="KW-0853">WD repeat</keyword>
<feature type="region of interest" description="Disordered" evidence="9">
    <location>
        <begin position="386"/>
        <end position="437"/>
    </location>
</feature>
<keyword evidence="6 8" id="KW-0378">Hydrolase</keyword>
<comment type="similarity">
    <text evidence="8">Belongs to the peptidase C19 family. PAN2 subfamily.</text>
</comment>
<feature type="binding site" evidence="8">
    <location>
        <position position="887"/>
    </location>
    <ligand>
        <name>a divalent metal cation</name>
        <dbReference type="ChEBI" id="CHEBI:60240"/>
        <note>catalytic</note>
    </ligand>
</feature>
<dbReference type="GeneID" id="92007034"/>
<keyword evidence="12" id="KW-1185">Reference proteome</keyword>
<dbReference type="PROSITE" id="PS50235">
    <property type="entry name" value="USP_3"/>
    <property type="match status" value="1"/>
</dbReference>
<dbReference type="InterPro" id="IPR015943">
    <property type="entry name" value="WD40/YVTN_repeat-like_dom_sf"/>
</dbReference>
<feature type="compositionally biased region" description="Acidic residues" evidence="9">
    <location>
        <begin position="933"/>
        <end position="945"/>
    </location>
</feature>
<dbReference type="InterPro" id="IPR038765">
    <property type="entry name" value="Papain-like_cys_pep_sf"/>
</dbReference>
<dbReference type="InterPro" id="IPR028881">
    <property type="entry name" value="PAN2_UCH_dom"/>
</dbReference>
<feature type="compositionally biased region" description="Basic and acidic residues" evidence="9">
    <location>
        <begin position="421"/>
        <end position="437"/>
    </location>
</feature>
<dbReference type="Proteomes" id="UP001430584">
    <property type="component" value="Unassembled WGS sequence"/>
</dbReference>
<keyword evidence="4 8" id="KW-0540">Nuclease</keyword>
<dbReference type="InterPro" id="IPR013520">
    <property type="entry name" value="Ribonucl_H"/>
</dbReference>
<comment type="subunit">
    <text evidence="8">Forms a heterotrimer with an asymmetric homodimer of the regulatory subunit PAN3 to form the poly(A)-nuclease (PAN) deadenylation complex.</text>
</comment>
<name>A0ABR3CPW7_9PEZI</name>
<evidence type="ECO:0000313" key="12">
    <source>
        <dbReference type="Proteomes" id="UP001430584"/>
    </source>
</evidence>
<comment type="cofactor">
    <cofactor evidence="8">
        <name>a divalent metal cation</name>
        <dbReference type="ChEBI" id="CHEBI:60240"/>
    </cofactor>
    <text evidence="8">Binds 2 metal cations per subunit in the catalytic exonuclease domain.</text>
</comment>
<feature type="domain" description="USP" evidence="10">
    <location>
        <begin position="488"/>
        <end position="832"/>
    </location>
</feature>
<keyword evidence="7 8" id="KW-0269">Exonuclease</keyword>
<feature type="binding site" evidence="8">
    <location>
        <position position="1014"/>
    </location>
    <ligand>
        <name>a divalent metal cation</name>
        <dbReference type="ChEBI" id="CHEBI:60240"/>
        <note>catalytic</note>
    </ligand>
</feature>
<dbReference type="SUPFAM" id="SSF50998">
    <property type="entry name" value="Quinoprotein alcohol dehydrogenase-like"/>
    <property type="match status" value="1"/>
</dbReference>
<evidence type="ECO:0000313" key="11">
    <source>
        <dbReference type="EMBL" id="KAL0261519.1"/>
    </source>
</evidence>
<gene>
    <name evidence="8 11" type="primary">PAN2</name>
    <name evidence="11" type="ORF">SLS55_002949</name>
</gene>
<dbReference type="SMART" id="SM00479">
    <property type="entry name" value="EXOIII"/>
    <property type="match status" value="1"/>
</dbReference>
<feature type="compositionally biased region" description="Low complexity" evidence="9">
    <location>
        <begin position="922"/>
        <end position="932"/>
    </location>
</feature>
<dbReference type="RefSeq" id="XP_066634548.1">
    <property type="nucleotide sequence ID" value="XM_066774429.1"/>
</dbReference>
<dbReference type="InterPro" id="IPR012337">
    <property type="entry name" value="RNaseH-like_sf"/>
</dbReference>